<dbReference type="OrthoDB" id="5191117at2"/>
<dbReference type="InParanoid" id="A0A545AT99"/>
<dbReference type="RefSeq" id="WP_142705736.1">
    <property type="nucleotide sequence ID" value="NZ_VIRS01000011.1"/>
</dbReference>
<keyword evidence="2" id="KW-1185">Reference proteome</keyword>
<dbReference type="AlphaFoldDB" id="A0A545AT99"/>
<proteinExistence type="predicted"/>
<reference evidence="1 2" key="1">
    <citation type="submission" date="2019-07" db="EMBL/GenBank/DDBJ databases">
        <title>Cryptosporangium phraense sp. nov., isolated from plant litter.</title>
        <authorList>
            <person name="Suriyachadkun C."/>
        </authorList>
    </citation>
    <scope>NUCLEOTIDE SEQUENCE [LARGE SCALE GENOMIC DNA]</scope>
    <source>
        <strain evidence="1 2">A-T 5661</strain>
    </source>
</reference>
<evidence type="ECO:0000313" key="2">
    <source>
        <dbReference type="Proteomes" id="UP000317982"/>
    </source>
</evidence>
<accession>A0A545AT99</accession>
<evidence type="ECO:0000313" key="1">
    <source>
        <dbReference type="EMBL" id="TQS43825.1"/>
    </source>
</evidence>
<comment type="caution">
    <text evidence="1">The sequence shown here is derived from an EMBL/GenBank/DDBJ whole genome shotgun (WGS) entry which is preliminary data.</text>
</comment>
<dbReference type="Proteomes" id="UP000317982">
    <property type="component" value="Unassembled WGS sequence"/>
</dbReference>
<protein>
    <submittedName>
        <fullName evidence="1">Uncharacterized protein</fullName>
    </submittedName>
</protein>
<name>A0A545AT99_9ACTN</name>
<sequence length="174" mass="18293">MSILLPVGHLLGSEYDEATGEATQRVRVGPDVIHLDGSRFAVWSLAHGTSTDLPDGADARDALLEDGLLASVSPASIEEFARGHRLVPLMLGLGNLPESPDVYQIGLPGHPLLHVSAAVFDVFRWSPVEDDLWSAGLATAGRLGTMEPVALLDELLSVVHTLLAASAVCLDTAA</sequence>
<organism evidence="1 2">
    <name type="scientific">Cryptosporangium phraense</name>
    <dbReference type="NCBI Taxonomy" id="2593070"/>
    <lineage>
        <taxon>Bacteria</taxon>
        <taxon>Bacillati</taxon>
        <taxon>Actinomycetota</taxon>
        <taxon>Actinomycetes</taxon>
        <taxon>Cryptosporangiales</taxon>
        <taxon>Cryptosporangiaceae</taxon>
        <taxon>Cryptosporangium</taxon>
    </lineage>
</organism>
<dbReference type="EMBL" id="VIRS01000011">
    <property type="protein sequence ID" value="TQS43825.1"/>
    <property type="molecule type" value="Genomic_DNA"/>
</dbReference>
<gene>
    <name evidence="1" type="ORF">FL583_17525</name>
</gene>